<dbReference type="Gene3D" id="1.20.1250.20">
    <property type="entry name" value="MFS general substrate transporter like domains"/>
    <property type="match status" value="1"/>
</dbReference>
<feature type="transmembrane region" description="Helical" evidence="7">
    <location>
        <begin position="372"/>
        <end position="394"/>
    </location>
</feature>
<protein>
    <submittedName>
        <fullName evidence="9">MFS antiporter QDR3</fullName>
    </submittedName>
</protein>
<accession>A0A3D8Q8Y3</accession>
<dbReference type="FunFam" id="1.20.1250.20:FF:000172">
    <property type="entry name" value="MFS multidrug resistance transporter"/>
    <property type="match status" value="1"/>
</dbReference>
<evidence type="ECO:0000256" key="7">
    <source>
        <dbReference type="SAM" id="Phobius"/>
    </source>
</evidence>
<feature type="transmembrane region" description="Helical" evidence="7">
    <location>
        <begin position="116"/>
        <end position="140"/>
    </location>
</feature>
<feature type="transmembrane region" description="Helical" evidence="7">
    <location>
        <begin position="152"/>
        <end position="172"/>
    </location>
</feature>
<dbReference type="PROSITE" id="PS50850">
    <property type="entry name" value="MFS"/>
    <property type="match status" value="1"/>
</dbReference>
<feature type="transmembrane region" description="Helical" evidence="7">
    <location>
        <begin position="339"/>
        <end position="360"/>
    </location>
</feature>
<evidence type="ECO:0000256" key="3">
    <source>
        <dbReference type="ARBA" id="ARBA00022692"/>
    </source>
</evidence>
<keyword evidence="10" id="KW-1185">Reference proteome</keyword>
<feature type="transmembrane region" description="Helical" evidence="7">
    <location>
        <begin position="496"/>
        <end position="513"/>
    </location>
</feature>
<comment type="caution">
    <text evidence="9">The sequence shown here is derived from an EMBL/GenBank/DDBJ whole genome shotgun (WGS) entry which is preliminary data.</text>
</comment>
<evidence type="ECO:0000256" key="2">
    <source>
        <dbReference type="ARBA" id="ARBA00022448"/>
    </source>
</evidence>
<dbReference type="InterPro" id="IPR011701">
    <property type="entry name" value="MFS"/>
</dbReference>
<evidence type="ECO:0000256" key="1">
    <source>
        <dbReference type="ARBA" id="ARBA00004141"/>
    </source>
</evidence>
<dbReference type="Pfam" id="PF07690">
    <property type="entry name" value="MFS_1"/>
    <property type="match status" value="1"/>
</dbReference>
<proteinExistence type="predicted"/>
<reference evidence="9 10" key="1">
    <citation type="journal article" date="2018" name="IMA Fungus">
        <title>IMA Genome-F 9: Draft genome sequence of Annulohypoxylon stygium, Aspergillus mulundensis, Berkeleyomyces basicola (syn. Thielaviopsis basicola), Ceratocystis smalleyi, two Cercospora beticola strains, Coleophoma cylindrospora, Fusarium fracticaudum, Phialophora cf. hyalina, and Morchella septimelata.</title>
        <authorList>
            <person name="Wingfield B.D."/>
            <person name="Bills G.F."/>
            <person name="Dong Y."/>
            <person name="Huang W."/>
            <person name="Nel W.J."/>
            <person name="Swalarsk-Parry B.S."/>
            <person name="Vaghefi N."/>
            <person name="Wilken P.M."/>
            <person name="An Z."/>
            <person name="de Beer Z.W."/>
            <person name="De Vos L."/>
            <person name="Chen L."/>
            <person name="Duong T.A."/>
            <person name="Gao Y."/>
            <person name="Hammerbacher A."/>
            <person name="Kikkert J.R."/>
            <person name="Li Y."/>
            <person name="Li H."/>
            <person name="Li K."/>
            <person name="Li Q."/>
            <person name="Liu X."/>
            <person name="Ma X."/>
            <person name="Naidoo K."/>
            <person name="Pethybridge S.J."/>
            <person name="Sun J."/>
            <person name="Steenkamp E.T."/>
            <person name="van der Nest M.A."/>
            <person name="van Wyk S."/>
            <person name="Wingfield M.J."/>
            <person name="Xiong C."/>
            <person name="Yue Q."/>
            <person name="Zhang X."/>
        </authorList>
    </citation>
    <scope>NUCLEOTIDE SEQUENCE [LARGE SCALE GENOMIC DNA]</scope>
    <source>
        <strain evidence="9 10">BP6252</strain>
    </source>
</reference>
<dbReference type="PANTHER" id="PTHR23502">
    <property type="entry name" value="MAJOR FACILITATOR SUPERFAMILY"/>
    <property type="match status" value="1"/>
</dbReference>
<dbReference type="InterPro" id="IPR036259">
    <property type="entry name" value="MFS_trans_sf"/>
</dbReference>
<feature type="transmembrane region" description="Helical" evidence="7">
    <location>
        <begin position="184"/>
        <end position="207"/>
    </location>
</feature>
<name>A0A3D8Q8Y3_9HELO</name>
<evidence type="ECO:0000256" key="6">
    <source>
        <dbReference type="SAM" id="MobiDB-lite"/>
    </source>
</evidence>
<sequence>MAQTFPDEEKRISGVSQGISTTSSEQKNRRVNSEEIESSQISDAATLGLDAEKEKGAECNGILAEPPPQHAAQSTPSIVSPNLEIVPRSQRRGLFGSVAIIPEVKNPRDYSRGTKWVMTVIVAFAAITSSTGSSIFYPALSEVAKDLNTTKTVTNLSLAFYMLAMSFTPLWWSAYSEVLGRRTIYMMSFSLFIIFSVCSAVSVNIAMLIVMRILSGGAAASVQAVGGGTVADLWEPKERGRAMGIFYLGPLCGPGLTPIIGGALTQGLGWRSTLWFLTIFGGVMLVLIIFCLPETLTQPKALRPELKSEERKRSCTSQSIIKEVFGPLKVLALLRYPPVLIAVYSAAIAFGALFVTNVSIQSNFGSPPYNFSVVVVGLMYIPPTIGYAVSSVLGGRWIDYIMKREASKAGRVDQDGKPKYLPEDRMKENIWIAATMYPAALIWYGWSVDKDLHWIVPCIANVFFGLGCMLVFGAVTTMVTEFTPKRASSGVAVNNFTRNIFSCIAAVVVQPLINTMGTGWMCTMVGLFAWVTGNAAIYSLKKWGPQWRVTMDKRLNA</sequence>
<dbReference type="GO" id="GO:0015203">
    <property type="term" value="F:polyamine transmembrane transporter activity"/>
    <property type="evidence" value="ECO:0007669"/>
    <property type="project" value="TreeGrafter"/>
</dbReference>
<evidence type="ECO:0000259" key="8">
    <source>
        <dbReference type="PROSITE" id="PS50850"/>
    </source>
</evidence>
<feature type="compositionally biased region" description="Polar residues" evidence="6">
    <location>
        <begin position="14"/>
        <end position="25"/>
    </location>
</feature>
<keyword evidence="4 7" id="KW-1133">Transmembrane helix</keyword>
<keyword evidence="3 7" id="KW-0812">Transmembrane</keyword>
<feature type="transmembrane region" description="Helical" evidence="7">
    <location>
        <begin position="429"/>
        <end position="446"/>
    </location>
</feature>
<dbReference type="EMBL" id="PDLM01000018">
    <property type="protein sequence ID" value="RDW58259.1"/>
    <property type="molecule type" value="Genomic_DNA"/>
</dbReference>
<feature type="transmembrane region" description="Helical" evidence="7">
    <location>
        <begin position="274"/>
        <end position="293"/>
    </location>
</feature>
<feature type="transmembrane region" description="Helical" evidence="7">
    <location>
        <begin position="519"/>
        <end position="540"/>
    </location>
</feature>
<organism evidence="9 10">
    <name type="scientific">Coleophoma cylindrospora</name>
    <dbReference type="NCBI Taxonomy" id="1849047"/>
    <lineage>
        <taxon>Eukaryota</taxon>
        <taxon>Fungi</taxon>
        <taxon>Dikarya</taxon>
        <taxon>Ascomycota</taxon>
        <taxon>Pezizomycotina</taxon>
        <taxon>Leotiomycetes</taxon>
        <taxon>Helotiales</taxon>
        <taxon>Dermateaceae</taxon>
        <taxon>Coleophoma</taxon>
    </lineage>
</organism>
<dbReference type="GO" id="GO:0010509">
    <property type="term" value="P:intracellular polyamine homeostasis"/>
    <property type="evidence" value="ECO:0007669"/>
    <property type="project" value="TreeGrafter"/>
</dbReference>
<gene>
    <name evidence="9" type="ORF">BP6252_13670</name>
</gene>
<dbReference type="InterPro" id="IPR020846">
    <property type="entry name" value="MFS_dom"/>
</dbReference>
<dbReference type="CDD" id="cd17323">
    <property type="entry name" value="MFS_Tpo1_MDR_like"/>
    <property type="match status" value="1"/>
</dbReference>
<dbReference type="STRING" id="1849047.A0A3D8Q8Y3"/>
<feature type="transmembrane region" description="Helical" evidence="7">
    <location>
        <begin position="452"/>
        <end position="475"/>
    </location>
</feature>
<feature type="domain" description="Major facilitator superfamily (MFS) profile" evidence="8">
    <location>
        <begin position="118"/>
        <end position="557"/>
    </location>
</feature>
<evidence type="ECO:0000313" key="9">
    <source>
        <dbReference type="EMBL" id="RDW58259.1"/>
    </source>
</evidence>
<keyword evidence="5 7" id="KW-0472">Membrane</keyword>
<keyword evidence="2" id="KW-0813">Transport</keyword>
<comment type="subcellular location">
    <subcellularLocation>
        <location evidence="1">Membrane</location>
        <topology evidence="1">Multi-pass membrane protein</topology>
    </subcellularLocation>
</comment>
<dbReference type="GO" id="GO:0005886">
    <property type="term" value="C:plasma membrane"/>
    <property type="evidence" value="ECO:0007669"/>
    <property type="project" value="TreeGrafter"/>
</dbReference>
<dbReference type="OrthoDB" id="3936150at2759"/>
<feature type="region of interest" description="Disordered" evidence="6">
    <location>
        <begin position="1"/>
        <end position="44"/>
    </location>
</feature>
<dbReference type="PANTHER" id="PTHR23502:SF5">
    <property type="entry name" value="QUINIDINE RESISTANCE PROTEIN 3"/>
    <property type="match status" value="1"/>
</dbReference>
<evidence type="ECO:0000256" key="4">
    <source>
        <dbReference type="ARBA" id="ARBA00022989"/>
    </source>
</evidence>
<dbReference type="AlphaFoldDB" id="A0A3D8Q8Y3"/>
<evidence type="ECO:0000256" key="5">
    <source>
        <dbReference type="ARBA" id="ARBA00023136"/>
    </source>
</evidence>
<evidence type="ECO:0000313" key="10">
    <source>
        <dbReference type="Proteomes" id="UP000256645"/>
    </source>
</evidence>
<dbReference type="Proteomes" id="UP000256645">
    <property type="component" value="Unassembled WGS sequence"/>
</dbReference>
<dbReference type="SUPFAM" id="SSF103473">
    <property type="entry name" value="MFS general substrate transporter"/>
    <property type="match status" value="1"/>
</dbReference>